<keyword evidence="2" id="KW-1185">Reference proteome</keyword>
<reference evidence="1 2" key="1">
    <citation type="journal article" date="2013" name="Science">
        <title>Pandoraviruses: amoeba viruses with genomes up to 2.5 Mb reaching that of parasitic eukaryotes.</title>
        <authorList>
            <person name="Philippe N."/>
            <person name="Legendre M."/>
            <person name="Doutre G."/>
            <person name="Coute Y."/>
            <person name="Poirot O."/>
            <person name="Lescot M."/>
            <person name="Arslan D."/>
            <person name="Seltzer V."/>
            <person name="Bertaux L."/>
            <person name="Bruley C."/>
            <person name="Garin J."/>
            <person name="Claverie J.M."/>
            <person name="Abergel C."/>
        </authorList>
    </citation>
    <scope>NUCLEOTIDE SEQUENCE [LARGE SCALE GENOMIC DNA]</scope>
</reference>
<evidence type="ECO:0000313" key="2">
    <source>
        <dbReference type="Proteomes" id="UP000204584"/>
    </source>
</evidence>
<evidence type="ECO:0000313" key="1">
    <source>
        <dbReference type="EMBL" id="AGO84558.2"/>
    </source>
</evidence>
<sequence length="602" mass="64457">MQSPTPLPPLLPRTMDPLWLAALYAHPDALGGVERYIDKHPWVATGLGTFALLSGVLSEATACDERGCDAVIDSFLDDLYKRFVNRPEWAANELAATIAAAVRGRFPNPFAAWDTPAGCAPWRDPSALYLVVLWPPQSLQPDAGTWMSIYRVVRRDDGDDRDIVLANTPTVVNVIVWPDDTDVLFPPQVIDLDDERSRGAGAAEAQAVVQRDIAGLAGGMGWFARLLVVDSAGRSDRAVHDTRVFGKNAGSAGTWLVSSAMVPLTGTAPRLAGQVQERVRSNLGERDDSPATLVGARAALVDECALALALRLTAGETVAHDLWSLTRVTSAGMRSVPTLASTAAATIGRWRGAPPYEQVAFLPDAARDAAAFATWQSVCSAAPDPVTGRLEGDDRLVDVARALGVEPTAAQAARPERLCPDLADAAVRAGVRGNYPGVSVITPALGIWDDPLARPAALELLTETRQETRPPIHVEERDWEAACRLDPEARLAPAHVRLLLDALSQADPQLWPAARLVDAAAVMAEAERAAAADLPLAIQVNDRRGPRRRGDLDDGVDNPALRPFIGLALTLADTGVPVDPRDLVYPGRMCARLALYRALGIY</sequence>
<accession>S4VW36</accession>
<organism evidence="1 2">
    <name type="scientific">Pandoravirus salinus</name>
    <dbReference type="NCBI Taxonomy" id="1349410"/>
    <lineage>
        <taxon>Viruses</taxon>
        <taxon>Pandoravirus</taxon>
    </lineage>
</organism>
<dbReference type="RefSeq" id="YP_008437630.2">
    <property type="nucleotide sequence ID" value="NC_022098.1"/>
</dbReference>
<dbReference type="GeneID" id="16606345"/>
<name>S4VW36_9VIRU</name>
<dbReference type="Proteomes" id="UP000204584">
    <property type="component" value="Segment"/>
</dbReference>
<dbReference type="KEGG" id="vg:16606345"/>
<gene>
    <name evidence="1" type="ORF">psal_cds_653</name>
</gene>
<protein>
    <submittedName>
        <fullName evidence="1">Uncharacterized protein</fullName>
    </submittedName>
</protein>
<dbReference type="EMBL" id="KC977571">
    <property type="protein sequence ID" value="AGO84558.2"/>
    <property type="molecule type" value="Genomic_DNA"/>
</dbReference>
<proteinExistence type="predicted"/>